<comment type="caution">
    <text evidence="1">The sequence shown here is derived from an EMBL/GenBank/DDBJ whole genome shotgun (WGS) entry which is preliminary data.</text>
</comment>
<proteinExistence type="predicted"/>
<sequence>MTRGILTRMTPTDWHFQDWLIIVESIGQWTSPPTDTLTPREERAWELIDEIAAYHNSRPGEFIEQIDDDWHGGSE</sequence>
<dbReference type="RefSeq" id="WP_338006043.1">
    <property type="nucleotide sequence ID" value="NZ_JAOPKA010000024.1"/>
</dbReference>
<dbReference type="AlphaFoldDB" id="A0AAP2Z484"/>
<name>A0AAP2Z484_9EURY</name>
<dbReference type="EMBL" id="JAOPKA010000024">
    <property type="protein sequence ID" value="MCU4744235.1"/>
    <property type="molecule type" value="Genomic_DNA"/>
</dbReference>
<evidence type="ECO:0000313" key="1">
    <source>
        <dbReference type="EMBL" id="MCU4744235.1"/>
    </source>
</evidence>
<protein>
    <submittedName>
        <fullName evidence="1">Uncharacterized protein</fullName>
    </submittedName>
</protein>
<organism evidence="1 2">
    <name type="scientific">Natronoglomus mannanivorans</name>
    <dbReference type="NCBI Taxonomy" id="2979990"/>
    <lineage>
        <taxon>Archaea</taxon>
        <taxon>Methanobacteriati</taxon>
        <taxon>Methanobacteriota</taxon>
        <taxon>Stenosarchaea group</taxon>
        <taxon>Halobacteria</taxon>
        <taxon>Halobacteriales</taxon>
        <taxon>Natrialbaceae</taxon>
        <taxon>Natronoglomus</taxon>
    </lineage>
</organism>
<accession>A0AAP2Z484</accession>
<gene>
    <name evidence="1" type="ORF">OB960_22930</name>
</gene>
<reference evidence="1" key="1">
    <citation type="submission" date="2022-09" db="EMBL/GenBank/DDBJ databases">
        <title>Enrichment on poylsaccharides allowed isolation of novel metabolic and taxonomic groups of Haloarchaea.</title>
        <authorList>
            <person name="Sorokin D.Y."/>
            <person name="Elcheninov A.G."/>
            <person name="Khizhniak T.V."/>
            <person name="Kolganova T.V."/>
            <person name="Kublanov I.V."/>
        </authorList>
    </citation>
    <scope>NUCLEOTIDE SEQUENCE</scope>
    <source>
        <strain evidence="1">AArc-xg1-1</strain>
    </source>
</reference>
<evidence type="ECO:0000313" key="2">
    <source>
        <dbReference type="Proteomes" id="UP001321018"/>
    </source>
</evidence>
<dbReference type="Proteomes" id="UP001321018">
    <property type="component" value="Unassembled WGS sequence"/>
</dbReference>